<keyword evidence="2" id="KW-1185">Reference proteome</keyword>
<name>A0ACA9T098_9GLOM</name>
<organism evidence="1 2">
    <name type="scientific">Racocetra persica</name>
    <dbReference type="NCBI Taxonomy" id="160502"/>
    <lineage>
        <taxon>Eukaryota</taxon>
        <taxon>Fungi</taxon>
        <taxon>Fungi incertae sedis</taxon>
        <taxon>Mucoromycota</taxon>
        <taxon>Glomeromycotina</taxon>
        <taxon>Glomeromycetes</taxon>
        <taxon>Diversisporales</taxon>
        <taxon>Gigasporaceae</taxon>
        <taxon>Racocetra</taxon>
    </lineage>
</organism>
<gene>
    <name evidence="1" type="ORF">RPERSI_LOCUS36188</name>
</gene>
<evidence type="ECO:0000313" key="1">
    <source>
        <dbReference type="EMBL" id="CAG8850634.1"/>
    </source>
</evidence>
<accession>A0ACA9T098</accession>
<evidence type="ECO:0000313" key="2">
    <source>
        <dbReference type="Proteomes" id="UP000789920"/>
    </source>
</evidence>
<dbReference type="Proteomes" id="UP000789920">
    <property type="component" value="Unassembled WGS sequence"/>
</dbReference>
<feature type="non-terminal residue" evidence="1">
    <location>
        <position position="1"/>
    </location>
</feature>
<reference evidence="1" key="1">
    <citation type="submission" date="2021-06" db="EMBL/GenBank/DDBJ databases">
        <authorList>
            <person name="Kallberg Y."/>
            <person name="Tangrot J."/>
            <person name="Rosling A."/>
        </authorList>
    </citation>
    <scope>NUCLEOTIDE SEQUENCE</scope>
    <source>
        <strain evidence="1">MA461A</strain>
    </source>
</reference>
<sequence>DTEEYPIFSHASCLITVAYAFILPVLALANPSTTDPVTFSTRISFFMLKSDFKCKPRALIALAKEISLLYFKTIGNSPSITVFETLGV</sequence>
<proteinExistence type="predicted"/>
<comment type="caution">
    <text evidence="1">The sequence shown here is derived from an EMBL/GenBank/DDBJ whole genome shotgun (WGS) entry which is preliminary data.</text>
</comment>
<dbReference type="EMBL" id="CAJVQC010171823">
    <property type="protein sequence ID" value="CAG8850634.1"/>
    <property type="molecule type" value="Genomic_DNA"/>
</dbReference>
<protein>
    <submittedName>
        <fullName evidence="1">26710_t:CDS:1</fullName>
    </submittedName>
</protein>